<feature type="transmembrane region" description="Helical" evidence="15">
    <location>
        <begin position="258"/>
        <end position="276"/>
    </location>
</feature>
<evidence type="ECO:0000313" key="17">
    <source>
        <dbReference type="EMBL" id="MFD2728058.1"/>
    </source>
</evidence>
<dbReference type="NCBIfam" id="TIGR01525">
    <property type="entry name" value="ATPase-IB_hvy"/>
    <property type="match status" value="1"/>
</dbReference>
<keyword evidence="11 15" id="KW-1133">Transmembrane helix</keyword>
<dbReference type="InterPro" id="IPR023214">
    <property type="entry name" value="HAD_sf"/>
</dbReference>
<keyword evidence="5" id="KW-0597">Phosphoprotein</keyword>
<dbReference type="InterPro" id="IPR017969">
    <property type="entry name" value="Heavy-metal-associated_CS"/>
</dbReference>
<dbReference type="InterPro" id="IPR036412">
    <property type="entry name" value="HAD-like_sf"/>
</dbReference>
<keyword evidence="7 15" id="KW-0479">Metal-binding</keyword>
<accession>A0ABW5THS3</accession>
<keyword evidence="9 15" id="KW-0067">ATP-binding</keyword>
<evidence type="ECO:0000256" key="1">
    <source>
        <dbReference type="ARBA" id="ARBA00004651"/>
    </source>
</evidence>
<dbReference type="PROSITE" id="PS00154">
    <property type="entry name" value="ATPASE_E1_E2"/>
    <property type="match status" value="1"/>
</dbReference>
<dbReference type="Gene3D" id="3.30.70.100">
    <property type="match status" value="2"/>
</dbReference>
<protein>
    <recommendedName>
        <fullName evidence="13">Cd(2+)-exporting ATPase</fullName>
        <ecNumber evidence="13">7.2.2.21</ecNumber>
    </recommendedName>
</protein>
<evidence type="ECO:0000256" key="7">
    <source>
        <dbReference type="ARBA" id="ARBA00022723"/>
    </source>
</evidence>
<evidence type="ECO:0000256" key="4">
    <source>
        <dbReference type="ARBA" id="ARBA00022539"/>
    </source>
</evidence>
<dbReference type="SUPFAM" id="SSF56784">
    <property type="entry name" value="HAD-like"/>
    <property type="match status" value="1"/>
</dbReference>
<dbReference type="NCBIfam" id="TIGR01494">
    <property type="entry name" value="ATPase_P-type"/>
    <property type="match status" value="1"/>
</dbReference>
<dbReference type="SUPFAM" id="SSF55008">
    <property type="entry name" value="HMA, heavy metal-associated domain"/>
    <property type="match status" value="2"/>
</dbReference>
<evidence type="ECO:0000256" key="2">
    <source>
        <dbReference type="ARBA" id="ARBA00006024"/>
    </source>
</evidence>
<comment type="similarity">
    <text evidence="2 15">Belongs to the cation transport ATPase (P-type) (TC 3.A.3) family. Type IB subfamily.</text>
</comment>
<evidence type="ECO:0000259" key="16">
    <source>
        <dbReference type="PROSITE" id="PS50846"/>
    </source>
</evidence>
<feature type="domain" description="HMA" evidence="16">
    <location>
        <begin position="127"/>
        <end position="190"/>
    </location>
</feature>
<evidence type="ECO:0000256" key="9">
    <source>
        <dbReference type="ARBA" id="ARBA00022840"/>
    </source>
</evidence>
<dbReference type="Gene3D" id="2.70.150.10">
    <property type="entry name" value="Calcium-transporting ATPase, cytoplasmic transduction domain A"/>
    <property type="match status" value="1"/>
</dbReference>
<comment type="catalytic activity">
    <reaction evidence="14">
        <text>Cd(2+)(in) + ATP + H2O = Cd(2+)(out) + ADP + phosphate + H(+)</text>
        <dbReference type="Rhea" id="RHEA:12132"/>
        <dbReference type="ChEBI" id="CHEBI:15377"/>
        <dbReference type="ChEBI" id="CHEBI:15378"/>
        <dbReference type="ChEBI" id="CHEBI:30616"/>
        <dbReference type="ChEBI" id="CHEBI:43474"/>
        <dbReference type="ChEBI" id="CHEBI:48775"/>
        <dbReference type="ChEBI" id="CHEBI:456216"/>
        <dbReference type="EC" id="7.2.2.21"/>
    </reaction>
</comment>
<name>A0ABW5THS3_9ENTE</name>
<gene>
    <name evidence="17" type="ORF">ACFSR0_01225</name>
</gene>
<dbReference type="Pfam" id="PF00702">
    <property type="entry name" value="Hydrolase"/>
    <property type="match status" value="1"/>
</dbReference>
<evidence type="ECO:0000256" key="15">
    <source>
        <dbReference type="RuleBase" id="RU362081"/>
    </source>
</evidence>
<evidence type="ECO:0000256" key="5">
    <source>
        <dbReference type="ARBA" id="ARBA00022553"/>
    </source>
</evidence>
<comment type="caution">
    <text evidence="17">The sequence shown here is derived from an EMBL/GenBank/DDBJ whole genome shotgun (WGS) entry which is preliminary data.</text>
</comment>
<dbReference type="SFLD" id="SFLDG00002">
    <property type="entry name" value="C1.7:_P-type_atpase_like"/>
    <property type="match status" value="1"/>
</dbReference>
<dbReference type="InterPro" id="IPR018303">
    <property type="entry name" value="ATPase_P-typ_P_site"/>
</dbReference>
<dbReference type="PROSITE" id="PS01047">
    <property type="entry name" value="HMA_1"/>
    <property type="match status" value="1"/>
</dbReference>
<keyword evidence="4" id="KW-0104">Cadmium</keyword>
<organism evidence="17 18">
    <name type="scientific">Enterococcus camelliae</name>
    <dbReference type="NCBI Taxonomy" id="453959"/>
    <lineage>
        <taxon>Bacteria</taxon>
        <taxon>Bacillati</taxon>
        <taxon>Bacillota</taxon>
        <taxon>Bacilli</taxon>
        <taxon>Lactobacillales</taxon>
        <taxon>Enterococcaceae</taxon>
        <taxon>Enterococcus</taxon>
    </lineage>
</organism>
<feature type="transmembrane region" description="Helical" evidence="15">
    <location>
        <begin position="466"/>
        <end position="488"/>
    </location>
</feature>
<dbReference type="Gene3D" id="3.40.1110.10">
    <property type="entry name" value="Calcium-transporting ATPase, cytoplasmic domain N"/>
    <property type="match status" value="1"/>
</dbReference>
<dbReference type="InterPro" id="IPR051014">
    <property type="entry name" value="Cation_Transport_ATPase_IB"/>
</dbReference>
<dbReference type="PANTHER" id="PTHR48085">
    <property type="entry name" value="CADMIUM/ZINC-TRANSPORTING ATPASE HMA2-RELATED"/>
    <property type="match status" value="1"/>
</dbReference>
<keyword evidence="3 15" id="KW-1003">Cell membrane</keyword>
<comment type="subcellular location">
    <subcellularLocation>
        <location evidence="1">Cell membrane</location>
        <topology evidence="1">Multi-pass membrane protein</topology>
    </subcellularLocation>
</comment>
<keyword evidence="8 15" id="KW-0547">Nucleotide-binding</keyword>
<dbReference type="Pfam" id="PF00122">
    <property type="entry name" value="E1-E2_ATPase"/>
    <property type="match status" value="1"/>
</dbReference>
<dbReference type="SFLD" id="SFLDS00003">
    <property type="entry name" value="Haloacid_Dehalogenase"/>
    <property type="match status" value="1"/>
</dbReference>
<keyword evidence="12 15" id="KW-0472">Membrane</keyword>
<dbReference type="InterPro" id="IPR027256">
    <property type="entry name" value="P-typ_ATPase_IB"/>
</dbReference>
<feature type="transmembrane region" description="Helical" evidence="15">
    <location>
        <begin position="432"/>
        <end position="451"/>
    </location>
</feature>
<dbReference type="InterPro" id="IPR008250">
    <property type="entry name" value="ATPase_P-typ_transduc_dom_A_sf"/>
</dbReference>
<dbReference type="EMBL" id="JBHUMO010000005">
    <property type="protein sequence ID" value="MFD2728058.1"/>
    <property type="molecule type" value="Genomic_DNA"/>
</dbReference>
<evidence type="ECO:0000256" key="10">
    <source>
        <dbReference type="ARBA" id="ARBA00022967"/>
    </source>
</evidence>
<dbReference type="InterPro" id="IPR044492">
    <property type="entry name" value="P_typ_ATPase_HD_dom"/>
</dbReference>
<dbReference type="CDD" id="cd00371">
    <property type="entry name" value="HMA"/>
    <property type="match status" value="2"/>
</dbReference>
<evidence type="ECO:0000256" key="12">
    <source>
        <dbReference type="ARBA" id="ARBA00023136"/>
    </source>
</evidence>
<dbReference type="Pfam" id="PF00403">
    <property type="entry name" value="HMA"/>
    <property type="match status" value="2"/>
</dbReference>
<evidence type="ECO:0000256" key="6">
    <source>
        <dbReference type="ARBA" id="ARBA00022692"/>
    </source>
</evidence>
<evidence type="ECO:0000256" key="14">
    <source>
        <dbReference type="ARBA" id="ARBA00049338"/>
    </source>
</evidence>
<dbReference type="Proteomes" id="UP001597427">
    <property type="component" value="Unassembled WGS sequence"/>
</dbReference>
<evidence type="ECO:0000256" key="11">
    <source>
        <dbReference type="ARBA" id="ARBA00022989"/>
    </source>
</evidence>
<dbReference type="PANTHER" id="PTHR48085:SF5">
    <property type="entry name" value="CADMIUM_ZINC-TRANSPORTING ATPASE HMA4-RELATED"/>
    <property type="match status" value="1"/>
</dbReference>
<evidence type="ECO:0000256" key="8">
    <source>
        <dbReference type="ARBA" id="ARBA00022741"/>
    </source>
</evidence>
<feature type="transmembrane region" description="Helical" evidence="15">
    <location>
        <begin position="209"/>
        <end position="238"/>
    </location>
</feature>
<dbReference type="InterPro" id="IPR006121">
    <property type="entry name" value="HMA_dom"/>
</dbReference>
<dbReference type="InterPro" id="IPR023299">
    <property type="entry name" value="ATPase_P-typ_cyto_dom_N"/>
</dbReference>
<feature type="transmembrane region" description="Helical" evidence="15">
    <location>
        <begin position="771"/>
        <end position="787"/>
    </location>
</feature>
<dbReference type="PRINTS" id="PR00941">
    <property type="entry name" value="CDATPASE"/>
</dbReference>
<dbReference type="RefSeq" id="WP_379979092.1">
    <property type="nucleotide sequence ID" value="NZ_JBHUMO010000005.1"/>
</dbReference>
<dbReference type="InterPro" id="IPR036163">
    <property type="entry name" value="HMA_dom_sf"/>
</dbReference>
<dbReference type="PRINTS" id="PR00119">
    <property type="entry name" value="CATATPASE"/>
</dbReference>
<feature type="domain" description="HMA" evidence="16">
    <location>
        <begin position="58"/>
        <end position="123"/>
    </location>
</feature>
<dbReference type="SUPFAM" id="SSF81665">
    <property type="entry name" value="Calcium ATPase, transmembrane domain M"/>
    <property type="match status" value="1"/>
</dbReference>
<dbReference type="NCBIfam" id="TIGR01512">
    <property type="entry name" value="ATPase-IB2_Cd"/>
    <property type="match status" value="1"/>
</dbReference>
<proteinExistence type="inferred from homology"/>
<sequence>MPKNEKDNDCCTDEKLERNETECHDECCMNEKLKQSEVNSTGACCDDELKENNQGNRVNKSYQIEGMDCGNCALTLEKAINQLHGIQMVTVNFSTGTMKILADDQVNLQEIPATVAKLGYKIANQPKLDIIKIKGMDCGGCAQTIEKHFSTLPQVGKVSVSFATGTMQIEHALAIKDIKHELKKIGYSGSIEETHDSKTSFFIVDGNQVVIISGLLLILGYFTSIISASFFSNLFFALSMIISGSRPAKSAYYTLKSISLDMNVLMISAAIGAGVIGEWSEGALVVFLFAIGSLLQNKAVEKTRNSIKSLLDLTPEVTQVKQGDRFIEKQVTDIQLDDVIFVKAGERIPLDGVVLKGNSSVDQAPITGESIPITKVVTDAVFAGTINQEGSLEIKVTHLSGESTIARIIQMVEEAQEKKAPSEAFVDQFAKIYTPIVFIMALAVMIVPPLFSQSSFSEWFYKGLELLVVACPCALIISTPVTIVSAIGTAAKNGILIKGGNYLEKAGSLTAIAFDKTGTITEGRPKVSKVQGYGETETEVLRLLAALEVHTTHPIGQAIVTYATEKQVPILAATAFQNISGKGVTGDISEVTYFAGNVALFEKDILTPEQMQQVKQFQSSGHTIVLLGTATRVLGLVAVADSIRQSSKQAIENLQELGIRQTIMLTGDNQGAAQEIAQKTGVTTVYANLLPEEKVQRIEQLKNDGEVVAMVGDGINDAPALALSDVGIAMGGVGTDTAIETADIVLMADNLTQLPFTVELSKKAQKIIKQNITFSLLVKLIALLFIFPGWLTLWIAVLSDSGSAILVTLNALRVIKKEEY</sequence>
<dbReference type="SFLD" id="SFLDF00027">
    <property type="entry name" value="p-type_atpase"/>
    <property type="match status" value="1"/>
</dbReference>
<keyword evidence="10" id="KW-1278">Translocase</keyword>
<dbReference type="NCBIfam" id="TIGR01511">
    <property type="entry name" value="ATPase-IB1_Cu"/>
    <property type="match status" value="1"/>
</dbReference>
<dbReference type="Gene3D" id="3.40.50.1000">
    <property type="entry name" value="HAD superfamily/HAD-like"/>
    <property type="match status" value="1"/>
</dbReference>
<dbReference type="InterPro" id="IPR023298">
    <property type="entry name" value="ATPase_P-typ_TM_dom_sf"/>
</dbReference>
<evidence type="ECO:0000256" key="3">
    <source>
        <dbReference type="ARBA" id="ARBA00022475"/>
    </source>
</evidence>
<dbReference type="EC" id="7.2.2.21" evidence="13"/>
<evidence type="ECO:0000256" key="13">
    <source>
        <dbReference type="ARBA" id="ARBA00039103"/>
    </source>
</evidence>
<dbReference type="InterPro" id="IPR001757">
    <property type="entry name" value="P_typ_ATPase"/>
</dbReference>
<evidence type="ECO:0000313" key="18">
    <source>
        <dbReference type="Proteomes" id="UP001597427"/>
    </source>
</evidence>
<keyword evidence="6 15" id="KW-0812">Transmembrane</keyword>
<dbReference type="InterPro" id="IPR059000">
    <property type="entry name" value="ATPase_P-type_domA"/>
</dbReference>
<dbReference type="PROSITE" id="PS50846">
    <property type="entry name" value="HMA_2"/>
    <property type="match status" value="2"/>
</dbReference>
<keyword evidence="18" id="KW-1185">Reference proteome</keyword>
<reference evidence="18" key="1">
    <citation type="journal article" date="2019" name="Int. J. Syst. Evol. Microbiol.">
        <title>The Global Catalogue of Microorganisms (GCM) 10K type strain sequencing project: providing services to taxonomists for standard genome sequencing and annotation.</title>
        <authorList>
            <consortium name="The Broad Institute Genomics Platform"/>
            <consortium name="The Broad Institute Genome Sequencing Center for Infectious Disease"/>
            <person name="Wu L."/>
            <person name="Ma J."/>
        </authorList>
    </citation>
    <scope>NUCLEOTIDE SEQUENCE [LARGE SCALE GENOMIC DNA]</scope>
    <source>
        <strain evidence="18">TISTR 932</strain>
    </source>
</reference>
<dbReference type="SUPFAM" id="SSF81653">
    <property type="entry name" value="Calcium ATPase, transduction domain A"/>
    <property type="match status" value="1"/>
</dbReference>